<keyword evidence="6" id="KW-1185">Reference proteome</keyword>
<dbReference type="EMBL" id="BDCR01000004">
    <property type="protein sequence ID" value="GAT63653.1"/>
    <property type="molecule type" value="Genomic_DNA"/>
</dbReference>
<organism evidence="5 6">
    <name type="scientific">Paludibacter jiangxiensis</name>
    <dbReference type="NCBI Taxonomy" id="681398"/>
    <lineage>
        <taxon>Bacteria</taxon>
        <taxon>Pseudomonadati</taxon>
        <taxon>Bacteroidota</taxon>
        <taxon>Bacteroidia</taxon>
        <taxon>Bacteroidales</taxon>
        <taxon>Paludibacteraceae</taxon>
        <taxon>Paludibacter</taxon>
    </lineage>
</organism>
<dbReference type="SUPFAM" id="SSF51556">
    <property type="entry name" value="Metallo-dependent hydrolases"/>
    <property type="match status" value="1"/>
</dbReference>
<dbReference type="Proteomes" id="UP000076586">
    <property type="component" value="Unassembled WGS sequence"/>
</dbReference>
<gene>
    <name evidence="5" type="ORF">PJIAN_4194</name>
</gene>
<dbReference type="Gene3D" id="3.20.20.140">
    <property type="entry name" value="Metal-dependent hydrolases"/>
    <property type="match status" value="1"/>
</dbReference>
<name>A0A161M5I8_9BACT</name>
<dbReference type="RefSeq" id="WP_068705061.1">
    <property type="nucleotide sequence ID" value="NZ_BDCR01000004.1"/>
</dbReference>
<accession>A0A161M5I8</accession>
<proteinExistence type="inferred from homology"/>
<feature type="binding site" evidence="4">
    <location>
        <position position="6"/>
    </location>
    <ligand>
        <name>a divalent metal cation</name>
        <dbReference type="ChEBI" id="CHEBI:60240"/>
        <label>1</label>
    </ligand>
</feature>
<evidence type="ECO:0000313" key="5">
    <source>
        <dbReference type="EMBL" id="GAT63653.1"/>
    </source>
</evidence>
<dbReference type="PROSITE" id="PS01091">
    <property type="entry name" value="TATD_3"/>
    <property type="match status" value="1"/>
</dbReference>
<comment type="similarity">
    <text evidence="1">Belongs to the metallo-dependent hydrolases superfamily. TatD-type hydrolase family.</text>
</comment>
<feature type="binding site" evidence="4">
    <location>
        <position position="204"/>
    </location>
    <ligand>
        <name>a divalent metal cation</name>
        <dbReference type="ChEBI" id="CHEBI:60240"/>
        <label>1</label>
    </ligand>
</feature>
<evidence type="ECO:0000256" key="1">
    <source>
        <dbReference type="ARBA" id="ARBA00009275"/>
    </source>
</evidence>
<dbReference type="NCBIfam" id="TIGR00010">
    <property type="entry name" value="YchF/TatD family DNA exonuclease"/>
    <property type="match status" value="1"/>
</dbReference>
<dbReference type="GO" id="GO:0005829">
    <property type="term" value="C:cytosol"/>
    <property type="evidence" value="ECO:0007669"/>
    <property type="project" value="TreeGrafter"/>
</dbReference>
<dbReference type="CDD" id="cd01310">
    <property type="entry name" value="TatD_DNAse"/>
    <property type="match status" value="1"/>
</dbReference>
<evidence type="ECO:0000256" key="3">
    <source>
        <dbReference type="ARBA" id="ARBA00022801"/>
    </source>
</evidence>
<dbReference type="PANTHER" id="PTHR46124:SF4">
    <property type="entry name" value="HYDROLASE TATD"/>
    <property type="match status" value="1"/>
</dbReference>
<evidence type="ECO:0000256" key="2">
    <source>
        <dbReference type="ARBA" id="ARBA00022723"/>
    </source>
</evidence>
<feature type="binding site" evidence="4">
    <location>
        <position position="8"/>
    </location>
    <ligand>
        <name>a divalent metal cation</name>
        <dbReference type="ChEBI" id="CHEBI:60240"/>
        <label>1</label>
    </ligand>
</feature>
<keyword evidence="2 4" id="KW-0479">Metal-binding</keyword>
<feature type="binding site" evidence="4">
    <location>
        <position position="129"/>
    </location>
    <ligand>
        <name>a divalent metal cation</name>
        <dbReference type="ChEBI" id="CHEBI:60240"/>
        <label>2</label>
    </ligand>
</feature>
<dbReference type="STRING" id="681398.PJIAN_4194"/>
<evidence type="ECO:0000313" key="6">
    <source>
        <dbReference type="Proteomes" id="UP000076586"/>
    </source>
</evidence>
<dbReference type="Pfam" id="PF01026">
    <property type="entry name" value="TatD_DNase"/>
    <property type="match status" value="1"/>
</dbReference>
<reference evidence="6" key="1">
    <citation type="submission" date="2016-04" db="EMBL/GenBank/DDBJ databases">
        <title>Draft genome sequence of Paludibacter jiangxiensis strain NM7.</title>
        <authorList>
            <person name="Qiu Y."/>
            <person name="Matsuura N."/>
            <person name="Ohashi A."/>
            <person name="Tourlousse M.D."/>
            <person name="Sekiguchi Y."/>
        </authorList>
    </citation>
    <scope>NUCLEOTIDE SEQUENCE [LARGE SCALE GENOMIC DNA]</scope>
    <source>
        <strain evidence="6">NM7</strain>
    </source>
</reference>
<dbReference type="InterPro" id="IPR001130">
    <property type="entry name" value="TatD-like"/>
</dbReference>
<dbReference type="PROSITE" id="PS01090">
    <property type="entry name" value="TATD_2"/>
    <property type="match status" value="1"/>
</dbReference>
<reference evidence="6" key="2">
    <citation type="journal article" date="2017" name="Genome Announc.">
        <title>Draft genome sequence of Paludibacter jiangxiensis NM7(T), a propionate-producing fermentative bacterium.</title>
        <authorList>
            <person name="Qiu Y.-L."/>
            <person name="Tourlousse D.M."/>
            <person name="Matsuura N."/>
            <person name="Ohashi A."/>
            <person name="Sekiguchi Y."/>
        </authorList>
    </citation>
    <scope>NUCLEOTIDE SEQUENCE [LARGE SCALE GENOMIC DNA]</scope>
    <source>
        <strain evidence="6">NM7</strain>
    </source>
</reference>
<feature type="binding site" evidence="4">
    <location>
        <position position="154"/>
    </location>
    <ligand>
        <name>a divalent metal cation</name>
        <dbReference type="ChEBI" id="CHEBI:60240"/>
        <label>2</label>
    </ligand>
</feature>
<evidence type="ECO:0000256" key="4">
    <source>
        <dbReference type="PIRSR" id="PIRSR005902-1"/>
    </source>
</evidence>
<keyword evidence="3" id="KW-0378">Hydrolase</keyword>
<dbReference type="InterPro" id="IPR018228">
    <property type="entry name" value="DNase_TatD-rel_CS"/>
</dbReference>
<sequence length="255" mass="29107">MLIDTHSHIYLSEFDEDRTEVVNRAKAAGVSHIVLPNVDKETLEPMWALEAIEPEYFSATIGLHPTSVDATYKQELEWVKSELERRPYCAIGEVGIDLYWNKTFRNEQIKAFEQQLQWAIDYDLPVIIHQRDAFEDTIACVEKYNCSKLRGIFHSFGGTLEEAQRILSLGSFYLGINGVVTFKNSKLSHVLEQLSPEYLVLETDAPYLTPAPYRGKRNESAYVMLVAQKLAEIYQQPVNDIIEVTGRNATGLFNL</sequence>
<dbReference type="InterPro" id="IPR032466">
    <property type="entry name" value="Metal_Hydrolase"/>
</dbReference>
<dbReference type="FunFam" id="3.20.20.140:FF:000005">
    <property type="entry name" value="TatD family hydrolase"/>
    <property type="match status" value="1"/>
</dbReference>
<dbReference type="InterPro" id="IPR015991">
    <property type="entry name" value="TatD/YcfH-like"/>
</dbReference>
<dbReference type="AlphaFoldDB" id="A0A161M5I8"/>
<dbReference type="GO" id="GO:0046872">
    <property type="term" value="F:metal ion binding"/>
    <property type="evidence" value="ECO:0007669"/>
    <property type="project" value="UniProtKB-KW"/>
</dbReference>
<dbReference type="PIRSF" id="PIRSF005902">
    <property type="entry name" value="DNase_TatD"/>
    <property type="match status" value="1"/>
</dbReference>
<dbReference type="GO" id="GO:0004536">
    <property type="term" value="F:DNA nuclease activity"/>
    <property type="evidence" value="ECO:0007669"/>
    <property type="project" value="InterPro"/>
</dbReference>
<comment type="caution">
    <text evidence="5">The sequence shown here is derived from an EMBL/GenBank/DDBJ whole genome shotgun (WGS) entry which is preliminary data.</text>
</comment>
<dbReference type="OrthoDB" id="9810005at2"/>
<feature type="binding site" evidence="4">
    <location>
        <position position="93"/>
    </location>
    <ligand>
        <name>a divalent metal cation</name>
        <dbReference type="ChEBI" id="CHEBI:60240"/>
        <label>1</label>
    </ligand>
</feature>
<dbReference type="PANTHER" id="PTHR46124">
    <property type="entry name" value="D-AMINOACYL-TRNA DEACYLASE"/>
    <property type="match status" value="1"/>
</dbReference>
<dbReference type="GO" id="GO:0016788">
    <property type="term" value="F:hydrolase activity, acting on ester bonds"/>
    <property type="evidence" value="ECO:0007669"/>
    <property type="project" value="InterPro"/>
</dbReference>
<protein>
    <submittedName>
        <fullName evidence="5">TatD DNase family protein</fullName>
    </submittedName>
</protein>